<feature type="chain" id="PRO_5045075431" description="Beta-lactamase class A catalytic domain-containing protein" evidence="2">
    <location>
        <begin position="28"/>
        <end position="452"/>
    </location>
</feature>
<reference evidence="4 5" key="1">
    <citation type="journal article" date="2019" name="Int. J. Syst. Evol. Microbiol.">
        <title>The Global Catalogue of Microorganisms (GCM) 10K type strain sequencing project: providing services to taxonomists for standard genome sequencing and annotation.</title>
        <authorList>
            <consortium name="The Broad Institute Genomics Platform"/>
            <consortium name="The Broad Institute Genome Sequencing Center for Infectious Disease"/>
            <person name="Wu L."/>
            <person name="Ma J."/>
        </authorList>
    </citation>
    <scope>NUCLEOTIDE SEQUENCE [LARGE SCALE GENOMIC DNA]</scope>
    <source>
        <strain evidence="4 5">JCM 14718</strain>
    </source>
</reference>
<keyword evidence="2" id="KW-0732">Signal</keyword>
<feature type="compositionally biased region" description="Low complexity" evidence="1">
    <location>
        <begin position="27"/>
        <end position="45"/>
    </location>
</feature>
<dbReference type="RefSeq" id="WP_344311013.1">
    <property type="nucleotide sequence ID" value="NZ_BAAANY010000009.1"/>
</dbReference>
<sequence length="452" mass="47899">MAAGAYPRWLAAAAALVFLAGCTSALPAPSRGSGSPSPAASPTPTVDRNGRLATELLQAVRQQNFRGVTDTALPGGGSGPARQVPNVDVTVVELATDGRPLSTADVLLSPRYPDGKVVPVDTNLATDQVRWRYWDDSEWDRQNGQGSRDVLPGLEKAPIDYMSPYPASILKLMVGYGILRLVDRGQLSLDQTYSYEPTLPDGFCGGSVSRKVRQFFDDMITVSSDASTCALIQVLRDHGGIDALNNQFTQLGMPTLKLVGGFTGSNMGALDTAKLLLLISGGPGTLWTAPGGRAVTAAELTAASRQFFLSELGNQGLNQVLSTSNWCGRGYPSAGIPQVTPSRWINPSNGTVTADGRYYGRDVRPCNATAEVTFAHKTGLVVRAGGDAGIVHSLPGKPGRNYIIVVQSHLGNRYVDPHRPADPSGVYPVAYTQKFGQLGLAIDQIVTAHHNS</sequence>
<feature type="signal peptide" evidence="2">
    <location>
        <begin position="1"/>
        <end position="27"/>
    </location>
</feature>
<organism evidence="4 5">
    <name type="scientific">Fodinicola feengrottensis</name>
    <dbReference type="NCBI Taxonomy" id="435914"/>
    <lineage>
        <taxon>Bacteria</taxon>
        <taxon>Bacillati</taxon>
        <taxon>Actinomycetota</taxon>
        <taxon>Actinomycetes</taxon>
        <taxon>Mycobacteriales</taxon>
        <taxon>Fodinicola</taxon>
    </lineage>
</organism>
<dbReference type="Proteomes" id="UP001500618">
    <property type="component" value="Unassembled WGS sequence"/>
</dbReference>
<proteinExistence type="predicted"/>
<dbReference type="Gene3D" id="3.40.710.10">
    <property type="entry name" value="DD-peptidase/beta-lactamase superfamily"/>
    <property type="match status" value="1"/>
</dbReference>
<dbReference type="Pfam" id="PF13354">
    <property type="entry name" value="Beta-lactamase2"/>
    <property type="match status" value="1"/>
</dbReference>
<accession>A0ABN2H2C5</accession>
<dbReference type="InterPro" id="IPR012338">
    <property type="entry name" value="Beta-lactam/transpept-like"/>
</dbReference>
<protein>
    <recommendedName>
        <fullName evidence="3">Beta-lactamase class A catalytic domain-containing protein</fullName>
    </recommendedName>
</protein>
<keyword evidence="5" id="KW-1185">Reference proteome</keyword>
<evidence type="ECO:0000313" key="5">
    <source>
        <dbReference type="Proteomes" id="UP001500618"/>
    </source>
</evidence>
<feature type="region of interest" description="Disordered" evidence="1">
    <location>
        <begin position="27"/>
        <end position="47"/>
    </location>
</feature>
<evidence type="ECO:0000259" key="3">
    <source>
        <dbReference type="Pfam" id="PF13354"/>
    </source>
</evidence>
<name>A0ABN2H2C5_9ACTN</name>
<comment type="caution">
    <text evidence="4">The sequence shown here is derived from an EMBL/GenBank/DDBJ whole genome shotgun (WGS) entry which is preliminary data.</text>
</comment>
<dbReference type="SUPFAM" id="SSF56601">
    <property type="entry name" value="beta-lactamase/transpeptidase-like"/>
    <property type="match status" value="1"/>
</dbReference>
<dbReference type="InterPro" id="IPR045155">
    <property type="entry name" value="Beta-lactam_cat"/>
</dbReference>
<evidence type="ECO:0000256" key="2">
    <source>
        <dbReference type="SAM" id="SignalP"/>
    </source>
</evidence>
<dbReference type="EMBL" id="BAAANY010000009">
    <property type="protein sequence ID" value="GAA1680176.1"/>
    <property type="molecule type" value="Genomic_DNA"/>
</dbReference>
<feature type="domain" description="Beta-lactamase class A catalytic" evidence="3">
    <location>
        <begin position="165"/>
        <end position="406"/>
    </location>
</feature>
<evidence type="ECO:0000256" key="1">
    <source>
        <dbReference type="SAM" id="MobiDB-lite"/>
    </source>
</evidence>
<evidence type="ECO:0000313" key="4">
    <source>
        <dbReference type="EMBL" id="GAA1680176.1"/>
    </source>
</evidence>
<gene>
    <name evidence="4" type="ORF">GCM10009765_31700</name>
</gene>